<dbReference type="Proteomes" id="UP000536746">
    <property type="component" value="Unassembled WGS sequence"/>
</dbReference>
<evidence type="ECO:0000313" key="1">
    <source>
        <dbReference type="EMBL" id="NUU00925.1"/>
    </source>
</evidence>
<dbReference type="RefSeq" id="WP_129587669.1">
    <property type="nucleotide sequence ID" value="NZ_CP018845.1"/>
</dbReference>
<gene>
    <name evidence="1" type="ORF">HNO84_04895</name>
</gene>
<comment type="caution">
    <text evidence="1">The sequence shown here is derived from an EMBL/GenBank/DDBJ whole genome shotgun (WGS) entry which is preliminary data.</text>
</comment>
<accession>A0ABX2LUT7</accession>
<reference evidence="1 2" key="1">
    <citation type="journal article" date="2020" name="Front. Plant Sci.">
        <title>Isolation of Rhizosphere Bacteria That Improve Quality and Water Stress Tolerance in Greenhouse Ornamentals.</title>
        <authorList>
            <person name="Nordstedt N.P."/>
            <person name="Jones M.L."/>
        </authorList>
    </citation>
    <scope>NUCLEOTIDE SEQUENCE [LARGE SCALE GENOMIC DNA]</scope>
    <source>
        <strain evidence="1 2">C6C2</strain>
    </source>
</reference>
<evidence type="ECO:0000313" key="2">
    <source>
        <dbReference type="Proteomes" id="UP000536746"/>
    </source>
</evidence>
<name>A0ABX2LUT7_9BURK</name>
<proteinExistence type="predicted"/>
<sequence length="73" mass="8158">MVSLNAIKNWMDESVFLFLYFYPNRISVIVQHEITERQHFLWGFSAGRGGCGIFAAGRTGMRLHAVRGVAGAV</sequence>
<keyword evidence="2" id="KW-1185">Reference proteome</keyword>
<protein>
    <submittedName>
        <fullName evidence="1">Uncharacterized protein</fullName>
    </submittedName>
</protein>
<dbReference type="EMBL" id="JABFMT010000003">
    <property type="protein sequence ID" value="NUU00925.1"/>
    <property type="molecule type" value="Genomic_DNA"/>
</dbReference>
<organism evidence="1 2">
    <name type="scientific">Herbaspirillum robiniae</name>
    <dbReference type="NCBI Taxonomy" id="2014887"/>
    <lineage>
        <taxon>Bacteria</taxon>
        <taxon>Pseudomonadati</taxon>
        <taxon>Pseudomonadota</taxon>
        <taxon>Betaproteobacteria</taxon>
        <taxon>Burkholderiales</taxon>
        <taxon>Oxalobacteraceae</taxon>
        <taxon>Herbaspirillum</taxon>
    </lineage>
</organism>